<name>A0A5N6DHP0_ASPPA</name>
<keyword evidence="1" id="KW-0732">Signal</keyword>
<organism evidence="2 3">
    <name type="scientific">Aspergillus parasiticus</name>
    <dbReference type="NCBI Taxonomy" id="5067"/>
    <lineage>
        <taxon>Eukaryota</taxon>
        <taxon>Fungi</taxon>
        <taxon>Dikarya</taxon>
        <taxon>Ascomycota</taxon>
        <taxon>Pezizomycotina</taxon>
        <taxon>Eurotiomycetes</taxon>
        <taxon>Eurotiomycetidae</taxon>
        <taxon>Eurotiales</taxon>
        <taxon>Aspergillaceae</taxon>
        <taxon>Aspergillus</taxon>
        <taxon>Aspergillus subgen. Circumdati</taxon>
    </lineage>
</organism>
<accession>A0A5N6DHP0</accession>
<feature type="chain" id="PRO_5025028106" evidence="1">
    <location>
        <begin position="25"/>
        <end position="51"/>
    </location>
</feature>
<evidence type="ECO:0000313" key="3">
    <source>
        <dbReference type="Proteomes" id="UP000326532"/>
    </source>
</evidence>
<keyword evidence="3" id="KW-1185">Reference proteome</keyword>
<sequence>MLLITVTTYLFAFILFLISPHSETHDNNHQPRVLPLIRVLNLSDYLMRHCR</sequence>
<dbReference type="AlphaFoldDB" id="A0A5N6DHP0"/>
<dbReference type="EMBL" id="ML734978">
    <property type="protein sequence ID" value="KAB8204638.1"/>
    <property type="molecule type" value="Genomic_DNA"/>
</dbReference>
<evidence type="ECO:0000256" key="1">
    <source>
        <dbReference type="SAM" id="SignalP"/>
    </source>
</evidence>
<protein>
    <submittedName>
        <fullName evidence="2">Uncharacterized protein</fullName>
    </submittedName>
</protein>
<gene>
    <name evidence="2" type="ORF">BDV34DRAFT_197166</name>
</gene>
<proteinExistence type="predicted"/>
<dbReference type="VEuPathDB" id="FungiDB:BDV34DRAFT_197166"/>
<reference evidence="2 3" key="1">
    <citation type="submission" date="2019-04" db="EMBL/GenBank/DDBJ databases">
        <title>Fungal friends and foes A comparative genomics study of 23 Aspergillus species from section Flavi.</title>
        <authorList>
            <consortium name="DOE Joint Genome Institute"/>
            <person name="Kjaerbolling I."/>
            <person name="Vesth T.C."/>
            <person name="Frisvad J.C."/>
            <person name="Nybo J.L."/>
            <person name="Theobald S."/>
            <person name="Kildgaard S."/>
            <person name="Petersen T.I."/>
            <person name="Kuo A."/>
            <person name="Sato A."/>
            <person name="Lyhne E.K."/>
            <person name="Kogle M.E."/>
            <person name="Wiebenga A."/>
            <person name="Kun R.S."/>
            <person name="Lubbers R.J."/>
            <person name="Makela M.R."/>
            <person name="Barry K."/>
            <person name="Chovatia M."/>
            <person name="Clum A."/>
            <person name="Daum C."/>
            <person name="Haridas S."/>
            <person name="He G."/>
            <person name="LaButti K."/>
            <person name="Lipzen A."/>
            <person name="Mondo S."/>
            <person name="Pangilinan J."/>
            <person name="Riley R."/>
            <person name="Salamov A."/>
            <person name="Simmons B.A."/>
            <person name="Magnuson J.K."/>
            <person name="Henrissat B."/>
            <person name="Mortensen U.H."/>
            <person name="Larsen T.O."/>
            <person name="De vries R.P."/>
            <person name="Grigoriev I.V."/>
            <person name="Machida M."/>
            <person name="Baker S.E."/>
            <person name="Andersen M.R."/>
        </authorList>
    </citation>
    <scope>NUCLEOTIDE SEQUENCE [LARGE SCALE GENOMIC DNA]</scope>
    <source>
        <strain evidence="2 3">CBS 117618</strain>
    </source>
</reference>
<dbReference type="Proteomes" id="UP000326532">
    <property type="component" value="Unassembled WGS sequence"/>
</dbReference>
<evidence type="ECO:0000313" key="2">
    <source>
        <dbReference type="EMBL" id="KAB8204638.1"/>
    </source>
</evidence>
<feature type="signal peptide" evidence="1">
    <location>
        <begin position="1"/>
        <end position="24"/>
    </location>
</feature>